<feature type="signal peptide" evidence="1">
    <location>
        <begin position="1"/>
        <end position="33"/>
    </location>
</feature>
<evidence type="ECO:0000313" key="2">
    <source>
        <dbReference type="EMBL" id="MDA0160360.1"/>
    </source>
</evidence>
<feature type="chain" id="PRO_5040981979" evidence="1">
    <location>
        <begin position="34"/>
        <end position="130"/>
    </location>
</feature>
<sequence length="130" mass="12863">MNTPLRSILKGRRVVAVALGLAVVPFAASTASAASHSRSDRGKHATQAAVTAAPAVAAATPAATPASTPAPSVTSVISIGGYVFYNLTYAEAVDAWYAAVAAAPAGYTPPTVYSVSVNTTVSGTVEDGNG</sequence>
<dbReference type="RefSeq" id="WP_270039156.1">
    <property type="nucleotide sequence ID" value="NZ_JAPDOD010000005.1"/>
</dbReference>
<keyword evidence="1" id="KW-0732">Signal</keyword>
<accession>A0A9X3MQB6</accession>
<reference evidence="2" key="1">
    <citation type="submission" date="2022-10" db="EMBL/GenBank/DDBJ databases">
        <title>The WGS of Solirubrobacter ginsenosidimutans DSM 21036.</title>
        <authorList>
            <person name="Jiang Z."/>
        </authorList>
    </citation>
    <scope>NUCLEOTIDE SEQUENCE</scope>
    <source>
        <strain evidence="2">DSM 21036</strain>
    </source>
</reference>
<comment type="caution">
    <text evidence="2">The sequence shown here is derived from an EMBL/GenBank/DDBJ whole genome shotgun (WGS) entry which is preliminary data.</text>
</comment>
<name>A0A9X3MQB6_9ACTN</name>
<proteinExistence type="predicted"/>
<dbReference type="Proteomes" id="UP001149140">
    <property type="component" value="Unassembled WGS sequence"/>
</dbReference>
<evidence type="ECO:0000256" key="1">
    <source>
        <dbReference type="SAM" id="SignalP"/>
    </source>
</evidence>
<gene>
    <name evidence="2" type="ORF">OM076_08795</name>
</gene>
<keyword evidence="3" id="KW-1185">Reference proteome</keyword>
<organism evidence="2 3">
    <name type="scientific">Solirubrobacter ginsenosidimutans</name>
    <dbReference type="NCBI Taxonomy" id="490573"/>
    <lineage>
        <taxon>Bacteria</taxon>
        <taxon>Bacillati</taxon>
        <taxon>Actinomycetota</taxon>
        <taxon>Thermoleophilia</taxon>
        <taxon>Solirubrobacterales</taxon>
        <taxon>Solirubrobacteraceae</taxon>
        <taxon>Solirubrobacter</taxon>
    </lineage>
</organism>
<protein>
    <submittedName>
        <fullName evidence="2">Uncharacterized protein</fullName>
    </submittedName>
</protein>
<dbReference type="EMBL" id="JAPDOD010000005">
    <property type="protein sequence ID" value="MDA0160360.1"/>
    <property type="molecule type" value="Genomic_DNA"/>
</dbReference>
<evidence type="ECO:0000313" key="3">
    <source>
        <dbReference type="Proteomes" id="UP001149140"/>
    </source>
</evidence>
<dbReference type="AlphaFoldDB" id="A0A9X3MQB6"/>